<sequence length="96" mass="10363">MSLSTSFSNSTTRTQTLVVPSPTSLSCTFQMLTRILTAASWSWIDLRMVAPSLVALKSPADVDWDIFGPRVDLTRSLMASAPGKGEQRVLCTGVSL</sequence>
<reference evidence="1 2" key="1">
    <citation type="submission" date="2014-04" db="EMBL/GenBank/DDBJ databases">
        <authorList>
            <consortium name="DOE Joint Genome Institute"/>
            <person name="Kuo A."/>
            <person name="Kohler A."/>
            <person name="Nagy L.G."/>
            <person name="Floudas D."/>
            <person name="Copeland A."/>
            <person name="Barry K.W."/>
            <person name="Cichocki N."/>
            <person name="Veneault-Fourrey C."/>
            <person name="LaButti K."/>
            <person name="Lindquist E.A."/>
            <person name="Lipzen A."/>
            <person name="Lundell T."/>
            <person name="Morin E."/>
            <person name="Murat C."/>
            <person name="Sun H."/>
            <person name="Tunlid A."/>
            <person name="Henrissat B."/>
            <person name="Grigoriev I.V."/>
            <person name="Hibbett D.S."/>
            <person name="Martin F."/>
            <person name="Nordberg H.P."/>
            <person name="Cantor M.N."/>
            <person name="Hua S.X."/>
        </authorList>
    </citation>
    <scope>NUCLEOTIDE SEQUENCE [LARGE SCALE GENOMIC DNA]</scope>
    <source>
        <strain evidence="1 2">Foug A</strain>
    </source>
</reference>
<gene>
    <name evidence="1" type="ORF">SCLCIDRAFT_1224802</name>
</gene>
<name>A0A0C2ZDZ3_9AGAM</name>
<dbReference type="EMBL" id="KN822281">
    <property type="protein sequence ID" value="KIM51147.1"/>
    <property type="molecule type" value="Genomic_DNA"/>
</dbReference>
<dbReference type="HOGENOM" id="CLU_2360981_0_0_1"/>
<keyword evidence="2" id="KW-1185">Reference proteome</keyword>
<dbReference type="Proteomes" id="UP000053989">
    <property type="component" value="Unassembled WGS sequence"/>
</dbReference>
<reference evidence="2" key="2">
    <citation type="submission" date="2015-01" db="EMBL/GenBank/DDBJ databases">
        <title>Evolutionary Origins and Diversification of the Mycorrhizal Mutualists.</title>
        <authorList>
            <consortium name="DOE Joint Genome Institute"/>
            <consortium name="Mycorrhizal Genomics Consortium"/>
            <person name="Kohler A."/>
            <person name="Kuo A."/>
            <person name="Nagy L.G."/>
            <person name="Floudas D."/>
            <person name="Copeland A."/>
            <person name="Barry K.W."/>
            <person name="Cichocki N."/>
            <person name="Veneault-Fourrey C."/>
            <person name="LaButti K."/>
            <person name="Lindquist E.A."/>
            <person name="Lipzen A."/>
            <person name="Lundell T."/>
            <person name="Morin E."/>
            <person name="Murat C."/>
            <person name="Riley R."/>
            <person name="Ohm R."/>
            <person name="Sun H."/>
            <person name="Tunlid A."/>
            <person name="Henrissat B."/>
            <person name="Grigoriev I.V."/>
            <person name="Hibbett D.S."/>
            <person name="Martin F."/>
        </authorList>
    </citation>
    <scope>NUCLEOTIDE SEQUENCE [LARGE SCALE GENOMIC DNA]</scope>
    <source>
        <strain evidence="2">Foug A</strain>
    </source>
</reference>
<evidence type="ECO:0000313" key="2">
    <source>
        <dbReference type="Proteomes" id="UP000053989"/>
    </source>
</evidence>
<dbReference type="AlphaFoldDB" id="A0A0C2ZDZ3"/>
<dbReference type="InParanoid" id="A0A0C2ZDZ3"/>
<evidence type="ECO:0000313" key="1">
    <source>
        <dbReference type="EMBL" id="KIM51147.1"/>
    </source>
</evidence>
<protein>
    <submittedName>
        <fullName evidence="1">Uncharacterized protein</fullName>
    </submittedName>
</protein>
<organism evidence="1 2">
    <name type="scientific">Scleroderma citrinum Foug A</name>
    <dbReference type="NCBI Taxonomy" id="1036808"/>
    <lineage>
        <taxon>Eukaryota</taxon>
        <taxon>Fungi</taxon>
        <taxon>Dikarya</taxon>
        <taxon>Basidiomycota</taxon>
        <taxon>Agaricomycotina</taxon>
        <taxon>Agaricomycetes</taxon>
        <taxon>Agaricomycetidae</taxon>
        <taxon>Boletales</taxon>
        <taxon>Sclerodermatineae</taxon>
        <taxon>Sclerodermataceae</taxon>
        <taxon>Scleroderma</taxon>
    </lineage>
</organism>
<proteinExistence type="predicted"/>
<accession>A0A0C2ZDZ3</accession>